<evidence type="ECO:0000313" key="2">
    <source>
        <dbReference type="Proteomes" id="UP000318307"/>
    </source>
</evidence>
<reference evidence="1 2" key="1">
    <citation type="submission" date="2019-07" db="EMBL/GenBank/DDBJ databases">
        <title>Genome sequencing of 100 strains of the haloalkaliphilic chemolithoautotrophic sulfur-oxidizing bacterium Thioalkalivibrio.</title>
        <authorList>
            <person name="Muyzer G."/>
        </authorList>
    </citation>
    <scope>NUCLEOTIDE SEQUENCE [LARGE SCALE GENOMIC DNA]</scope>
    <source>
        <strain evidence="1 2">ASO4-4</strain>
    </source>
</reference>
<protein>
    <submittedName>
        <fullName evidence="1">Uncharacterized protein</fullName>
    </submittedName>
</protein>
<accession>A0A562R6B1</accession>
<sequence length="141" mass="15285">MVYDFIAFTNHAKEKDMVAIMDLSATLSYRDTSSLLLAVSHPKAEGQIGRLVEQVFTLQSAQSKADLSNFLTIAAHAEKNIGKLLDVAGEIDLSFTSTLSVVDTVNFLEAASMPDADIANLTRMGEGLFGQDRSNFFYAAS</sequence>
<organism evidence="1 2">
    <name type="scientific">Desulfobotulus alkaliphilus</name>
    <dbReference type="NCBI Taxonomy" id="622671"/>
    <lineage>
        <taxon>Bacteria</taxon>
        <taxon>Pseudomonadati</taxon>
        <taxon>Thermodesulfobacteriota</taxon>
        <taxon>Desulfobacteria</taxon>
        <taxon>Desulfobacterales</taxon>
        <taxon>Desulfobacteraceae</taxon>
        <taxon>Desulfobotulus</taxon>
    </lineage>
</organism>
<dbReference type="EMBL" id="VLLC01000047">
    <property type="protein sequence ID" value="TWI63906.1"/>
    <property type="molecule type" value="Genomic_DNA"/>
</dbReference>
<proteinExistence type="predicted"/>
<dbReference type="AlphaFoldDB" id="A0A562R6B1"/>
<feature type="non-terminal residue" evidence="1">
    <location>
        <position position="141"/>
    </location>
</feature>
<gene>
    <name evidence="1" type="ORF">LZ24_03224</name>
</gene>
<comment type="caution">
    <text evidence="1">The sequence shown here is derived from an EMBL/GenBank/DDBJ whole genome shotgun (WGS) entry which is preliminary data.</text>
</comment>
<keyword evidence="2" id="KW-1185">Reference proteome</keyword>
<dbReference type="Proteomes" id="UP000318307">
    <property type="component" value="Unassembled WGS sequence"/>
</dbReference>
<name>A0A562R6B1_9BACT</name>
<evidence type="ECO:0000313" key="1">
    <source>
        <dbReference type="EMBL" id="TWI63906.1"/>
    </source>
</evidence>